<dbReference type="Gene3D" id="3.40.960.10">
    <property type="entry name" value="VSR Endonuclease"/>
    <property type="match status" value="1"/>
</dbReference>
<organism evidence="2 3">
    <name type="scientific">Pontibacter locisalis</name>
    <dbReference type="NCBI Taxonomy" id="1719035"/>
    <lineage>
        <taxon>Bacteria</taxon>
        <taxon>Pseudomonadati</taxon>
        <taxon>Bacteroidota</taxon>
        <taxon>Cytophagia</taxon>
        <taxon>Cytophagales</taxon>
        <taxon>Hymenobacteraceae</taxon>
        <taxon>Pontibacter</taxon>
    </lineage>
</organism>
<proteinExistence type="predicted"/>
<evidence type="ECO:0000313" key="3">
    <source>
        <dbReference type="Proteomes" id="UP001597544"/>
    </source>
</evidence>
<reference evidence="3" key="1">
    <citation type="journal article" date="2019" name="Int. J. Syst. Evol. Microbiol.">
        <title>The Global Catalogue of Microorganisms (GCM) 10K type strain sequencing project: providing services to taxonomists for standard genome sequencing and annotation.</title>
        <authorList>
            <consortium name="The Broad Institute Genomics Platform"/>
            <consortium name="The Broad Institute Genome Sequencing Center for Infectious Disease"/>
            <person name="Wu L."/>
            <person name="Ma J."/>
        </authorList>
    </citation>
    <scope>NUCLEOTIDE SEQUENCE [LARGE SCALE GENOMIC DNA]</scope>
    <source>
        <strain evidence="3">KCTC 42498</strain>
    </source>
</reference>
<evidence type="ECO:0000313" key="2">
    <source>
        <dbReference type="EMBL" id="MFD2512231.1"/>
    </source>
</evidence>
<comment type="caution">
    <text evidence="2">The sequence shown here is derived from an EMBL/GenBank/DDBJ whole genome shotgun (WGS) entry which is preliminary data.</text>
</comment>
<dbReference type="GO" id="GO:0004519">
    <property type="term" value="F:endonuclease activity"/>
    <property type="evidence" value="ECO:0007669"/>
    <property type="project" value="UniProtKB-KW"/>
</dbReference>
<dbReference type="RefSeq" id="WP_377501919.1">
    <property type="nucleotide sequence ID" value="NZ_JBHULU010000001.1"/>
</dbReference>
<dbReference type="InterPro" id="IPR007569">
    <property type="entry name" value="DUF559"/>
</dbReference>
<keyword evidence="2" id="KW-0540">Nuclease</keyword>
<dbReference type="EMBL" id="JBHULU010000001">
    <property type="protein sequence ID" value="MFD2512231.1"/>
    <property type="molecule type" value="Genomic_DNA"/>
</dbReference>
<dbReference type="InterPro" id="IPR011335">
    <property type="entry name" value="Restrct_endonuc-II-like"/>
</dbReference>
<evidence type="ECO:0000259" key="1">
    <source>
        <dbReference type="Pfam" id="PF04480"/>
    </source>
</evidence>
<name>A0ABW5IF34_9BACT</name>
<accession>A0ABW5IF34</accession>
<sequence>MMKLHNRQYLKNFRRNLRNNSTGAEGELWKYLKGGQQLGRKFRRQHSIGSYIIDFYCPSEKLAIELDGQVHQYSAAEQADMERDQTLNELGIKILRFENKDVFQQLDAVLQEISSNFGK</sequence>
<dbReference type="CDD" id="cd01038">
    <property type="entry name" value="Endonuclease_DUF559"/>
    <property type="match status" value="1"/>
</dbReference>
<keyword evidence="3" id="KW-1185">Reference proteome</keyword>
<dbReference type="InterPro" id="IPR047216">
    <property type="entry name" value="Endonuclease_DUF559_bact"/>
</dbReference>
<gene>
    <name evidence="2" type="ORF">ACFSRY_00010</name>
</gene>
<feature type="domain" description="DUF559" evidence="1">
    <location>
        <begin position="10"/>
        <end position="115"/>
    </location>
</feature>
<dbReference type="SUPFAM" id="SSF52980">
    <property type="entry name" value="Restriction endonuclease-like"/>
    <property type="match status" value="1"/>
</dbReference>
<dbReference type="PANTHER" id="PTHR38590:SF1">
    <property type="entry name" value="BLL0828 PROTEIN"/>
    <property type="match status" value="1"/>
</dbReference>
<dbReference type="Pfam" id="PF04480">
    <property type="entry name" value="DUF559"/>
    <property type="match status" value="1"/>
</dbReference>
<keyword evidence="2" id="KW-0378">Hydrolase</keyword>
<protein>
    <submittedName>
        <fullName evidence="2">Endonuclease domain-containing protein</fullName>
    </submittedName>
</protein>
<dbReference type="Proteomes" id="UP001597544">
    <property type="component" value="Unassembled WGS sequence"/>
</dbReference>
<dbReference type="PANTHER" id="PTHR38590">
    <property type="entry name" value="BLL0828 PROTEIN"/>
    <property type="match status" value="1"/>
</dbReference>
<keyword evidence="2" id="KW-0255">Endonuclease</keyword>